<dbReference type="AlphaFoldDB" id="A0A0E9XE59"/>
<name>A0A0E9XE59_ANGAN</name>
<sequence>MLHTAIVMEMQIKKICTVLMMRVLYNFIRENTQRMSWALKETPDFAEKRTAVNDCSLLEGVPAD</sequence>
<protein>
    <submittedName>
        <fullName evidence="1">Uncharacterized protein</fullName>
    </submittedName>
</protein>
<proteinExistence type="predicted"/>
<organism evidence="1">
    <name type="scientific">Anguilla anguilla</name>
    <name type="common">European freshwater eel</name>
    <name type="synonym">Muraena anguilla</name>
    <dbReference type="NCBI Taxonomy" id="7936"/>
    <lineage>
        <taxon>Eukaryota</taxon>
        <taxon>Metazoa</taxon>
        <taxon>Chordata</taxon>
        <taxon>Craniata</taxon>
        <taxon>Vertebrata</taxon>
        <taxon>Euteleostomi</taxon>
        <taxon>Actinopterygii</taxon>
        <taxon>Neopterygii</taxon>
        <taxon>Teleostei</taxon>
        <taxon>Anguilliformes</taxon>
        <taxon>Anguillidae</taxon>
        <taxon>Anguilla</taxon>
    </lineage>
</organism>
<dbReference type="EMBL" id="GBXM01008609">
    <property type="protein sequence ID" value="JAH99968.1"/>
    <property type="molecule type" value="Transcribed_RNA"/>
</dbReference>
<accession>A0A0E9XE59</accession>
<evidence type="ECO:0000313" key="1">
    <source>
        <dbReference type="EMBL" id="JAH99968.1"/>
    </source>
</evidence>
<reference evidence="1" key="2">
    <citation type="journal article" date="2015" name="Fish Shellfish Immunol.">
        <title>Early steps in the European eel (Anguilla anguilla)-Vibrio vulnificus interaction in the gills: Role of the RtxA13 toxin.</title>
        <authorList>
            <person name="Callol A."/>
            <person name="Pajuelo D."/>
            <person name="Ebbesson L."/>
            <person name="Teles M."/>
            <person name="MacKenzie S."/>
            <person name="Amaro C."/>
        </authorList>
    </citation>
    <scope>NUCLEOTIDE SEQUENCE</scope>
</reference>
<reference evidence="1" key="1">
    <citation type="submission" date="2014-11" db="EMBL/GenBank/DDBJ databases">
        <authorList>
            <person name="Amaro Gonzalez C."/>
        </authorList>
    </citation>
    <scope>NUCLEOTIDE SEQUENCE</scope>
</reference>